<feature type="transmembrane region" description="Helical" evidence="1">
    <location>
        <begin position="43"/>
        <end position="61"/>
    </location>
</feature>
<keyword evidence="1" id="KW-1133">Transmembrane helix</keyword>
<dbReference type="InterPro" id="IPR046177">
    <property type="entry name" value="DUF6186"/>
</dbReference>
<dbReference type="Proteomes" id="UP001214553">
    <property type="component" value="Chromosome"/>
</dbReference>
<keyword evidence="1" id="KW-0812">Transmembrane</keyword>
<keyword evidence="3" id="KW-1185">Reference proteome</keyword>
<gene>
    <name evidence="2" type="ORF">PU630_17335</name>
</gene>
<reference evidence="2 3" key="1">
    <citation type="submission" date="2023-03" db="EMBL/GenBank/DDBJ databases">
        <title>Genome sequence of Microbacterium sp. KACC 23027.</title>
        <authorList>
            <person name="Kim S."/>
            <person name="Heo J."/>
            <person name="Kwon S.-W."/>
        </authorList>
    </citation>
    <scope>NUCLEOTIDE SEQUENCE [LARGE SCALE GENOMIC DNA]</scope>
    <source>
        <strain evidence="2 3">KACC 23027</strain>
    </source>
</reference>
<dbReference type="RefSeq" id="WP_275278301.1">
    <property type="nucleotide sequence ID" value="NZ_CP119108.1"/>
</dbReference>
<evidence type="ECO:0000313" key="3">
    <source>
        <dbReference type="Proteomes" id="UP001214553"/>
    </source>
</evidence>
<keyword evidence="1" id="KW-0472">Membrane</keyword>
<dbReference type="Pfam" id="PF19684">
    <property type="entry name" value="DUF6186"/>
    <property type="match status" value="1"/>
</dbReference>
<name>A0ABY8BXQ5_9MICO</name>
<dbReference type="EMBL" id="CP119108">
    <property type="protein sequence ID" value="WEG08976.1"/>
    <property type="molecule type" value="Genomic_DNA"/>
</dbReference>
<protein>
    <submittedName>
        <fullName evidence="2">DUF6186 family protein</fullName>
    </submittedName>
</protein>
<evidence type="ECO:0000313" key="2">
    <source>
        <dbReference type="EMBL" id="WEG08976.1"/>
    </source>
</evidence>
<organism evidence="2 3">
    <name type="scientific">Microbacterium horticulturae</name>
    <dbReference type="NCBI Taxonomy" id="3028316"/>
    <lineage>
        <taxon>Bacteria</taxon>
        <taxon>Bacillati</taxon>
        <taxon>Actinomycetota</taxon>
        <taxon>Actinomycetes</taxon>
        <taxon>Micrococcales</taxon>
        <taxon>Microbacteriaceae</taxon>
        <taxon>Microbacterium</taxon>
    </lineage>
</organism>
<evidence type="ECO:0000256" key="1">
    <source>
        <dbReference type="SAM" id="Phobius"/>
    </source>
</evidence>
<proteinExistence type="predicted"/>
<sequence>MIVISAAAFLACAAAVAVAGWLIGRRYAEASTTAMFDRLMSDRAVRLAVIVIWWWLGWHFLAGQTL</sequence>
<accession>A0ABY8BXQ5</accession>